<protein>
    <submittedName>
        <fullName evidence="6">Cytochrome c</fullName>
    </submittedName>
</protein>
<evidence type="ECO:0000256" key="3">
    <source>
        <dbReference type="ARBA" id="ARBA00023004"/>
    </source>
</evidence>
<dbReference type="EMBL" id="JAMXMC010000015">
    <property type="protein sequence ID" value="MCO5979023.1"/>
    <property type="molecule type" value="Genomic_DNA"/>
</dbReference>
<reference evidence="6 7" key="1">
    <citation type="submission" date="2022-06" db="EMBL/GenBank/DDBJ databases">
        <title>Ideonella sp. NS12-5 Genome sequencing and assembly.</title>
        <authorList>
            <person name="Jung Y."/>
        </authorList>
    </citation>
    <scope>NUCLEOTIDE SEQUENCE [LARGE SCALE GENOMIC DNA]</scope>
    <source>
        <strain evidence="6 7">NS12-5</strain>
    </source>
</reference>
<evidence type="ECO:0000256" key="1">
    <source>
        <dbReference type="ARBA" id="ARBA00022617"/>
    </source>
</evidence>
<dbReference type="PROSITE" id="PS51007">
    <property type="entry name" value="CYTC"/>
    <property type="match status" value="1"/>
</dbReference>
<evidence type="ECO:0000256" key="4">
    <source>
        <dbReference type="PROSITE-ProRule" id="PRU00433"/>
    </source>
</evidence>
<dbReference type="Gene3D" id="1.10.760.10">
    <property type="entry name" value="Cytochrome c-like domain"/>
    <property type="match status" value="1"/>
</dbReference>
<dbReference type="RefSeq" id="WP_234409442.1">
    <property type="nucleotide sequence ID" value="NZ_JAMXMC010000015.1"/>
</dbReference>
<dbReference type="InterPro" id="IPR036909">
    <property type="entry name" value="Cyt_c-like_dom_sf"/>
</dbReference>
<dbReference type="InterPro" id="IPR050597">
    <property type="entry name" value="Cytochrome_c_Oxidase_Subunit"/>
</dbReference>
<name>A0ABT1BS14_9BURK</name>
<comment type="caution">
    <text evidence="6">The sequence shown here is derived from an EMBL/GenBank/DDBJ whole genome shotgun (WGS) entry which is preliminary data.</text>
</comment>
<keyword evidence="3 4" id="KW-0408">Iron</keyword>
<keyword evidence="7" id="KW-1185">Reference proteome</keyword>
<dbReference type="PANTHER" id="PTHR33751:SF1">
    <property type="entry name" value="CBB3-TYPE CYTOCHROME C OXIDASE SUBUNIT FIXP"/>
    <property type="match status" value="1"/>
</dbReference>
<dbReference type="SUPFAM" id="SSF46626">
    <property type="entry name" value="Cytochrome c"/>
    <property type="match status" value="1"/>
</dbReference>
<keyword evidence="1 4" id="KW-0349">Heme</keyword>
<dbReference type="PANTHER" id="PTHR33751">
    <property type="entry name" value="CBB3-TYPE CYTOCHROME C OXIDASE SUBUNIT FIXP"/>
    <property type="match status" value="1"/>
</dbReference>
<gene>
    <name evidence="6" type="ORF">M0L44_20170</name>
</gene>
<proteinExistence type="predicted"/>
<evidence type="ECO:0000259" key="5">
    <source>
        <dbReference type="PROSITE" id="PS51007"/>
    </source>
</evidence>
<organism evidence="6 7">
    <name type="scientific">Ideonella oryzae</name>
    <dbReference type="NCBI Taxonomy" id="2937441"/>
    <lineage>
        <taxon>Bacteria</taxon>
        <taxon>Pseudomonadati</taxon>
        <taxon>Pseudomonadota</taxon>
        <taxon>Betaproteobacteria</taxon>
        <taxon>Burkholderiales</taxon>
        <taxon>Sphaerotilaceae</taxon>
        <taxon>Ideonella</taxon>
    </lineage>
</organism>
<keyword evidence="2 4" id="KW-0479">Metal-binding</keyword>
<evidence type="ECO:0000256" key="2">
    <source>
        <dbReference type="ARBA" id="ARBA00022723"/>
    </source>
</evidence>
<evidence type="ECO:0000313" key="7">
    <source>
        <dbReference type="Proteomes" id="UP001204851"/>
    </source>
</evidence>
<dbReference type="Pfam" id="PF13442">
    <property type="entry name" value="Cytochrome_CBB3"/>
    <property type="match status" value="1"/>
</dbReference>
<feature type="domain" description="Cytochrome c" evidence="5">
    <location>
        <begin position="16"/>
        <end position="94"/>
    </location>
</feature>
<evidence type="ECO:0000313" key="6">
    <source>
        <dbReference type="EMBL" id="MCO5979023.1"/>
    </source>
</evidence>
<sequence length="100" mass="10805">MAASAPAPPFDLLDPARIASGKARFGSTCAAYCHGREGEGGKTPPFKGRTDLTPETAFKTISEGRRGTDVMPPWGKAFSQEEIWELVAYIQALGRQPRPQ</sequence>
<accession>A0ABT1BS14</accession>
<dbReference type="Proteomes" id="UP001204851">
    <property type="component" value="Unassembled WGS sequence"/>
</dbReference>
<dbReference type="InterPro" id="IPR009056">
    <property type="entry name" value="Cyt_c-like_dom"/>
</dbReference>